<gene>
    <name evidence="2" type="ORF">ACE5LO_22875</name>
</gene>
<comment type="caution">
    <text evidence="2">The sequence shown here is derived from an EMBL/GenBank/DDBJ whole genome shotgun (WGS) entry which is preliminary data.</text>
</comment>
<dbReference type="EMBL" id="JBHIRY010000031">
    <property type="protein sequence ID" value="MFB5763225.1"/>
    <property type="molecule type" value="Genomic_DNA"/>
</dbReference>
<name>A0ABV5C9H9_9BACL</name>
<reference evidence="2 3" key="1">
    <citation type="submission" date="2024-09" db="EMBL/GenBank/DDBJ databases">
        <title>Paenibacillus zeirhizospherea sp. nov., isolated from surface of the maize (Zea mays) roots in a horticulture field, Hungary.</title>
        <authorList>
            <person name="Marton D."/>
            <person name="Farkas M."/>
            <person name="Bedics A."/>
            <person name="Toth E."/>
            <person name="Tancsics A."/>
            <person name="Boka K."/>
            <person name="Marati G."/>
            <person name="Kriszt B."/>
            <person name="Cserhati M."/>
        </authorList>
    </citation>
    <scope>NUCLEOTIDE SEQUENCE [LARGE SCALE GENOMIC DNA]</scope>
    <source>
        <strain evidence="2 3">JCM 18446</strain>
    </source>
</reference>
<evidence type="ECO:0000313" key="3">
    <source>
        <dbReference type="Proteomes" id="UP001580430"/>
    </source>
</evidence>
<accession>A0ABV5C9H9</accession>
<evidence type="ECO:0000256" key="1">
    <source>
        <dbReference type="SAM" id="MobiDB-lite"/>
    </source>
</evidence>
<sequence length="62" mass="7008">MSKHHKSSQNKNHTQIVRSFLSDTEGTTHLPRIVMVPGDNGKDKEGLVVFSRNAIYKKPSFL</sequence>
<organism evidence="2 3">
    <name type="scientific">Paenibacillus medicaginis</name>
    <dbReference type="NCBI Taxonomy" id="1470560"/>
    <lineage>
        <taxon>Bacteria</taxon>
        <taxon>Bacillati</taxon>
        <taxon>Bacillota</taxon>
        <taxon>Bacilli</taxon>
        <taxon>Bacillales</taxon>
        <taxon>Paenibacillaceae</taxon>
        <taxon>Paenibacillus</taxon>
    </lineage>
</organism>
<evidence type="ECO:0000313" key="2">
    <source>
        <dbReference type="EMBL" id="MFB5763225.1"/>
    </source>
</evidence>
<dbReference type="Proteomes" id="UP001580430">
    <property type="component" value="Unassembled WGS sequence"/>
</dbReference>
<keyword evidence="3" id="KW-1185">Reference proteome</keyword>
<protein>
    <submittedName>
        <fullName evidence="2">Uncharacterized protein</fullName>
    </submittedName>
</protein>
<proteinExistence type="predicted"/>
<dbReference type="RefSeq" id="WP_375522277.1">
    <property type="nucleotide sequence ID" value="NZ_JBHIRY010000031.1"/>
</dbReference>
<feature type="region of interest" description="Disordered" evidence="1">
    <location>
        <begin position="1"/>
        <end position="23"/>
    </location>
</feature>
<feature type="compositionally biased region" description="Polar residues" evidence="1">
    <location>
        <begin position="9"/>
        <end position="23"/>
    </location>
</feature>